<evidence type="ECO:0000256" key="1">
    <source>
        <dbReference type="SAM" id="Phobius"/>
    </source>
</evidence>
<keyword evidence="3" id="KW-1185">Reference proteome</keyword>
<evidence type="ECO:0000313" key="2">
    <source>
        <dbReference type="EMBL" id="KAF9729938.1"/>
    </source>
</evidence>
<keyword evidence="1" id="KW-0812">Transmembrane</keyword>
<proteinExistence type="predicted"/>
<feature type="transmembrane region" description="Helical" evidence="1">
    <location>
        <begin position="12"/>
        <end position="30"/>
    </location>
</feature>
<organism evidence="2 3">
    <name type="scientific">Paraphaeosphaeria minitans</name>
    <dbReference type="NCBI Taxonomy" id="565426"/>
    <lineage>
        <taxon>Eukaryota</taxon>
        <taxon>Fungi</taxon>
        <taxon>Dikarya</taxon>
        <taxon>Ascomycota</taxon>
        <taxon>Pezizomycotina</taxon>
        <taxon>Dothideomycetes</taxon>
        <taxon>Pleosporomycetidae</taxon>
        <taxon>Pleosporales</taxon>
        <taxon>Massarineae</taxon>
        <taxon>Didymosphaeriaceae</taxon>
        <taxon>Paraphaeosphaeria</taxon>
    </lineage>
</organism>
<accession>A0A9P6KK03</accession>
<gene>
    <name evidence="2" type="ORF">PMIN01_11871</name>
</gene>
<dbReference type="OrthoDB" id="3806991at2759"/>
<evidence type="ECO:0000313" key="3">
    <source>
        <dbReference type="Proteomes" id="UP000756921"/>
    </source>
</evidence>
<dbReference type="Proteomes" id="UP000756921">
    <property type="component" value="Unassembled WGS sequence"/>
</dbReference>
<sequence>MDIHDPDLIYRIPTPAPLAFAVLSGLLVFAQASHPWTLESLRSRTLYRTSFTITLVVLHFTIVSVTFSYWVNPHRWSYVALRILLECSWLNGISGPILIFWKLSKDGPRTATTSSAAAAVLIQILGFGISMKSDYGLRGRTFMFAGAFLFHLNAAIGVNYLNSKHWGRRVRVKVFKVTFTLAAFAVVAIQVGYKDNDDWSLLANNILECLVNSVLIALQLIRCYIQSIHSRSQEDAENMSSGISLHIRQGITTKKYDAHLYLAIH</sequence>
<feature type="transmembrane region" description="Helical" evidence="1">
    <location>
        <begin position="51"/>
        <end position="71"/>
    </location>
</feature>
<reference evidence="2" key="1">
    <citation type="journal article" date="2020" name="Mol. Plant Microbe Interact.">
        <title>Genome Sequence of the Biocontrol Agent Coniothyrium minitans strain Conio (IMI 134523).</title>
        <authorList>
            <person name="Patel D."/>
            <person name="Shittu T.A."/>
            <person name="Baroncelli R."/>
            <person name="Muthumeenakshi S."/>
            <person name="Osborne T.H."/>
            <person name="Janganan T.K."/>
            <person name="Sreenivasaprasad S."/>
        </authorList>
    </citation>
    <scope>NUCLEOTIDE SEQUENCE</scope>
    <source>
        <strain evidence="2">Conio</strain>
    </source>
</reference>
<feature type="transmembrane region" description="Helical" evidence="1">
    <location>
        <begin position="174"/>
        <end position="193"/>
    </location>
</feature>
<feature type="transmembrane region" description="Helical" evidence="1">
    <location>
        <begin position="142"/>
        <end position="162"/>
    </location>
</feature>
<dbReference type="EMBL" id="WJXW01000015">
    <property type="protein sequence ID" value="KAF9729938.1"/>
    <property type="molecule type" value="Genomic_DNA"/>
</dbReference>
<feature type="transmembrane region" description="Helical" evidence="1">
    <location>
        <begin position="199"/>
        <end position="221"/>
    </location>
</feature>
<comment type="caution">
    <text evidence="2">The sequence shown here is derived from an EMBL/GenBank/DDBJ whole genome shotgun (WGS) entry which is preliminary data.</text>
</comment>
<dbReference type="AlphaFoldDB" id="A0A9P6KK03"/>
<keyword evidence="1" id="KW-1133">Transmembrane helix</keyword>
<keyword evidence="1" id="KW-0472">Membrane</keyword>
<feature type="transmembrane region" description="Helical" evidence="1">
    <location>
        <begin position="83"/>
        <end position="101"/>
    </location>
</feature>
<protein>
    <submittedName>
        <fullName evidence="2">Uncharacterized protein</fullName>
    </submittedName>
</protein>
<name>A0A9P6KK03_9PLEO</name>